<sequence length="111" mass="12494">MGTSCSECRLHQSDSVKLNVYTPCTFYHTVTVVTLLITETSSLAFGRHDEVYLVSRGSIGAYPNPFPVWPLLEEGVHHIEALHLHEGSQHLTSNVKRTNVGYRCYSLFVKD</sequence>
<evidence type="ECO:0000313" key="1">
    <source>
        <dbReference type="EMBL" id="CAH2233542.1"/>
    </source>
</evidence>
<protein>
    <submittedName>
        <fullName evidence="1">Jg15513 protein</fullName>
    </submittedName>
</protein>
<gene>
    <name evidence="1" type="primary">jg15513</name>
    <name evidence="1" type="ORF">PAEG_LOCUS11494</name>
</gene>
<dbReference type="AlphaFoldDB" id="A0A8S4RCW8"/>
<dbReference type="Proteomes" id="UP000838756">
    <property type="component" value="Unassembled WGS sequence"/>
</dbReference>
<organism evidence="1 2">
    <name type="scientific">Pararge aegeria aegeria</name>
    <dbReference type="NCBI Taxonomy" id="348720"/>
    <lineage>
        <taxon>Eukaryota</taxon>
        <taxon>Metazoa</taxon>
        <taxon>Ecdysozoa</taxon>
        <taxon>Arthropoda</taxon>
        <taxon>Hexapoda</taxon>
        <taxon>Insecta</taxon>
        <taxon>Pterygota</taxon>
        <taxon>Neoptera</taxon>
        <taxon>Endopterygota</taxon>
        <taxon>Lepidoptera</taxon>
        <taxon>Glossata</taxon>
        <taxon>Ditrysia</taxon>
        <taxon>Papilionoidea</taxon>
        <taxon>Nymphalidae</taxon>
        <taxon>Satyrinae</taxon>
        <taxon>Satyrini</taxon>
        <taxon>Parargina</taxon>
        <taxon>Pararge</taxon>
    </lineage>
</organism>
<proteinExistence type="predicted"/>
<name>A0A8S4RCW8_9NEOP</name>
<comment type="caution">
    <text evidence="1">The sequence shown here is derived from an EMBL/GenBank/DDBJ whole genome shotgun (WGS) entry which is preliminary data.</text>
</comment>
<dbReference type="OrthoDB" id="7116455at2759"/>
<keyword evidence="2" id="KW-1185">Reference proteome</keyword>
<accession>A0A8S4RCW8</accession>
<reference evidence="1" key="1">
    <citation type="submission" date="2022-03" db="EMBL/GenBank/DDBJ databases">
        <authorList>
            <person name="Lindestad O."/>
        </authorList>
    </citation>
    <scope>NUCLEOTIDE SEQUENCE</scope>
</reference>
<evidence type="ECO:0000313" key="2">
    <source>
        <dbReference type="Proteomes" id="UP000838756"/>
    </source>
</evidence>
<dbReference type="EMBL" id="CAKXAJ010024978">
    <property type="protein sequence ID" value="CAH2233542.1"/>
    <property type="molecule type" value="Genomic_DNA"/>
</dbReference>